<evidence type="ECO:0000313" key="5">
    <source>
        <dbReference type="Proteomes" id="UP000001450"/>
    </source>
</evidence>
<dbReference type="OMA" id="YLSEWII"/>
<feature type="transmembrane region" description="Helical" evidence="3">
    <location>
        <begin position="542"/>
        <end position="561"/>
    </location>
</feature>
<dbReference type="FunCoup" id="Q8I380">
    <property type="interactions" value="747"/>
</dbReference>
<dbReference type="VEuPathDB" id="PlasmoDB:PF3D7_0907100"/>
<feature type="coiled-coil region" evidence="1">
    <location>
        <begin position="599"/>
        <end position="632"/>
    </location>
</feature>
<dbReference type="KEGG" id="pfa:PF3D7_0907100"/>
<keyword evidence="3" id="KW-0812">Transmembrane</keyword>
<feature type="compositionally biased region" description="Basic residues" evidence="2">
    <location>
        <begin position="779"/>
        <end position="792"/>
    </location>
</feature>
<reference evidence="5" key="1">
    <citation type="journal article" date="2002" name="Nature">
        <title>Genome sequence of the human malaria parasite Plasmodium falciparum.</title>
        <authorList>
            <person name="Gardner M.J."/>
            <person name="Hall N."/>
            <person name="Fung E."/>
            <person name="White O."/>
            <person name="Berriman M."/>
            <person name="Hyman R.W."/>
            <person name="Carlton J.M."/>
            <person name="Pain A."/>
            <person name="Nelson K.E."/>
            <person name="Bowman S."/>
            <person name="Paulsen I.T."/>
            <person name="James K."/>
            <person name="Eisen J.A."/>
            <person name="Rutherford K."/>
            <person name="Salzberg S.L."/>
            <person name="Craig A."/>
            <person name="Kyes S."/>
            <person name="Chan M.S."/>
            <person name="Nene V."/>
            <person name="Shallom S.J."/>
            <person name="Suh B."/>
            <person name="Peterson J."/>
            <person name="Angiuoli S."/>
            <person name="Pertea M."/>
            <person name="Allen J."/>
            <person name="Selengut J."/>
            <person name="Haft D."/>
            <person name="Mather M.W."/>
            <person name="Vaidya A.B."/>
            <person name="Martin D.M."/>
            <person name="Fairlamb A.H."/>
            <person name="Fraunholz M.J."/>
            <person name="Roos D.S."/>
            <person name="Ralph S.A."/>
            <person name="McFadden G.I."/>
            <person name="Cummings L.M."/>
            <person name="Subramanian G.M."/>
            <person name="Mungall C."/>
            <person name="Venter J.C."/>
            <person name="Carucci D.J."/>
            <person name="Hoffman S.L."/>
            <person name="Newbold C."/>
            <person name="Davis R.W."/>
            <person name="Fraser C.M."/>
            <person name="Barrell B."/>
        </authorList>
    </citation>
    <scope>NUCLEOTIDE SEQUENCE [LARGE SCALE GENOMIC DNA]</scope>
    <source>
        <strain evidence="5">Isolate 3D7</strain>
    </source>
</reference>
<evidence type="ECO:0000256" key="1">
    <source>
        <dbReference type="SAM" id="Coils"/>
    </source>
</evidence>
<keyword evidence="3" id="KW-1133">Transmembrane helix</keyword>
<dbReference type="PaxDb" id="5833-PFI0340c"/>
<keyword evidence="5" id="KW-1185">Reference proteome</keyword>
<dbReference type="InParanoid" id="Q8I380"/>
<proteinExistence type="predicted"/>
<evidence type="ECO:0000313" key="4">
    <source>
        <dbReference type="EMBL" id="CAD51754.1"/>
    </source>
</evidence>
<evidence type="ECO:0008006" key="6">
    <source>
        <dbReference type="Google" id="ProtNLM"/>
    </source>
</evidence>
<dbReference type="Proteomes" id="UP000001450">
    <property type="component" value="Chromosome 9"/>
</dbReference>
<gene>
    <name evidence="4" type="ORF">PF3D7_0907100</name>
</gene>
<dbReference type="AlphaFoldDB" id="Q8I380"/>
<accession>Q8I380</accession>
<feature type="region of interest" description="Disordered" evidence="2">
    <location>
        <begin position="777"/>
        <end position="821"/>
    </location>
</feature>
<keyword evidence="3" id="KW-0472">Membrane</keyword>
<dbReference type="OrthoDB" id="371666at2759"/>
<dbReference type="SMR" id="Q8I380"/>
<dbReference type="EMBL" id="AL844508">
    <property type="protein sequence ID" value="CAD51754.1"/>
    <property type="molecule type" value="Genomic_DNA"/>
</dbReference>
<feature type="compositionally biased region" description="Low complexity" evidence="2">
    <location>
        <begin position="800"/>
        <end position="819"/>
    </location>
</feature>
<sequence length="1422" mass="171073">MSLENLLHNVKCENIKGVLENFFAQYVPLSFEIIKLKKTKKYNEALKLIKEKEHILIDECFCALSNIILAILKGKLKIEYIDRKNMYHLIYIWFIPLSLNDTSKSLCKLMREFYSMLIENGNIYNNTNNNNNNNNNNNYYYYNNNNKKNDDILTFRGIYFSEWIILTLNKIFNSLISEEEKIPIENWTFIIDLMKMVYVDKNIILQYVQKKNDYVFFPYDMENTHYKIKKYNYEEKNMNVDHNMGNIYQNQSISRYEEKKNEEDISYFECANTLLFTNILKDYYKNPHKVTKTYFSFPHVFFNCIIKGLKDEDVKRKLYVYNHIIPKELNEDGFYKNIITTCVFIFFHIKQFNDIIEYEKVIYLLKKIINLNLTDTFSSVLFYFILNADMDKEKTTDEYHNVINNCNITEDENKKMSPSKKSTYTSNHYTKGEFIEVSNKQINYLLNTNYIIENIFYYLHLYNGEKECKILLTSLLNYIRPFIKLIEDNKNENLNNMSNKLLYICIYNNKIYVLLNILINIVFLHNWNYFFIERFFNPTSKYCFGLCYGICILDIINHIIYRNSLTVFSLFKNFQMKKKKILMYISRMKVEEVGRGGEKKKKKKKKKSYLELINELDEKSNMKGEFEKMEKESKLPKKKNNPFEDNENILEENKVELILIQFLQDIFIYILDNFNYSLENMGEDTFFSIVLSKLLHTFSVHLKDINKVIISNYYNFEILSKEELYLYKINIYNTQRFDSITKMIQYLFHCNNEVSLYCGQIIAEYFKKYMSSQMIKERKEKKKEKKKKKKKKNEYDKHNNNATNLDNNYNNDSQCSSSDTSDDEKVLFPNLQKDLDCIPKEVLCFKTIEQCDILFLENFILSKEDIDPFEKDEYSLKRMDDIFQFNNNMINNDECLNKKEEMSKIFLDGSDCSSDIIHDNSYHPGNDINTIYEDKVKNKHNKNNNNNDRFINTLQCDVYRNGDVLPKDDMIKHADNIIDNDMYNLEEKEFLVKLLQENEYYLNMEINKNMYIDPSEDLFECLNRLNGKANYIERNNIIEDNNHDILRLNEKNENYEEANFRLCQTIIVLPKLIKECDILCYISVDMYKVLFSINNITCNNKNEEYIMTYKLFAIVLLCIHSPIEICKYMFNNIYNNIYDNIQKMLMILCFQLTALYLSSRIKLDEIYDYIKNINKTMNISERLIRGNKMMDSKTNDKIDLLDSYWENMCKEINHFDEEKNIQIQEDEVEEEIDNVDVEKRIHVCSIKKFNKSCCLVNKKKTHKFIDLCNIYFSGVYSTLFSFKIKKEMSKIDYDEYRIRKYYSEDFTLTTYLLSSYNTFLNCCNNVYLYLEDIIQDGFSLVHVFINSDKFMIRRACCKLLYDMINLIFCKKMFYILKNQNYEIYEYYENVMNYISNRIKQERDSLSYEYMKQILSIYRTIKI</sequence>
<keyword evidence="1" id="KW-0175">Coiled coil</keyword>
<feature type="transmembrane region" description="Helical" evidence="3">
    <location>
        <begin position="511"/>
        <end position="530"/>
    </location>
</feature>
<dbReference type="RefSeq" id="XP_001351943.1">
    <property type="nucleotide sequence ID" value="XM_001351907.1"/>
</dbReference>
<reference evidence="4 5" key="2">
    <citation type="journal article" date="2002" name="Nature">
        <title>Sequence of Plasmodium falciparum chromosomes 1, 3-9 and 13.</title>
        <authorList>
            <person name="Hall N."/>
            <person name="Pain A."/>
            <person name="Berriman M."/>
            <person name="Churcher C."/>
            <person name="Harris B."/>
            <person name="Harris D."/>
            <person name="Mungall K."/>
            <person name="Bowman S."/>
            <person name="Atkin R."/>
            <person name="Baker S."/>
            <person name="Barron A."/>
            <person name="Brooks K."/>
            <person name="Buckee C.O."/>
            <person name="Burrows C."/>
            <person name="Cherevach I."/>
            <person name="Chillingworth C."/>
            <person name="Chillingworth T."/>
            <person name="Christodoulou Z."/>
            <person name="Clark L."/>
            <person name="Clark R."/>
            <person name="Corto C."/>
            <person name="Cronin A."/>
            <person name="Davies R."/>
            <person name="Davies P."/>
            <person name="Dear P."/>
            <person name="Dearden F."/>
            <person name="Doggett J."/>
            <person name="Feltwell T."/>
            <person name="Goble A."/>
            <person name="Goodhead I."/>
            <person name="Gwilliam R."/>
            <person name="Hamlin N."/>
            <person name="Hance Z."/>
            <person name="Harper D."/>
            <person name="Hauser H."/>
            <person name="Hornsby T."/>
            <person name="Holroyd S."/>
            <person name="Horrocks P."/>
            <person name="Humphray S."/>
            <person name="Jagels K."/>
            <person name="James D."/>
            <person name="Johnson D."/>
            <person name="Kerhornou A."/>
            <person name="Knight A."/>
            <person name="Kontfortov B."/>
            <person name="Keyes S."/>
            <person name="Larke N."/>
            <person name="Lawson D."/>
            <person name="Lennard N."/>
            <person name="Line A."/>
            <person name="Maddison M."/>
            <person name="McLean J."/>
            <person name="Mooney P."/>
            <person name="Moule S."/>
            <person name="Murphy L."/>
            <person name="Oliver K."/>
            <person name="Ormond D."/>
            <person name="Price C."/>
            <person name="Quail M.A."/>
            <person name="Rabbinowitsch E."/>
            <person name="Rajandream M-A."/>
            <person name="Rutter S."/>
            <person name="Rutherford K.M."/>
            <person name="Sanders M."/>
            <person name="Simmonds M."/>
            <person name="Seeger K."/>
            <person name="Sharp S."/>
            <person name="Smith R."/>
            <person name="Squares R."/>
            <person name="Squares S."/>
            <person name="Stevens K."/>
            <person name="Taylor K."/>
            <person name="Tivey A."/>
            <person name="Unwin L."/>
            <person name="Whitehead S."/>
            <person name="Woodward J."/>
            <person name="Sulston J.E."/>
            <person name="Craig A."/>
            <person name="Newbold C."/>
            <person name="Barrell B.G."/>
        </authorList>
    </citation>
    <scope>NUCLEOTIDE SEQUENCE [LARGE SCALE GENOMIC DNA]</scope>
    <source>
        <strain evidence="5">Isolate 3D7</strain>
    </source>
</reference>
<dbReference type="GeneID" id="813348"/>
<evidence type="ECO:0000256" key="2">
    <source>
        <dbReference type="SAM" id="MobiDB-lite"/>
    </source>
</evidence>
<dbReference type="PhylomeDB" id="Q8I380"/>
<protein>
    <recommendedName>
        <fullName evidence="6">Telomere length regulation protein conserved domain-containing protein</fullName>
    </recommendedName>
</protein>
<dbReference type="HOGENOM" id="CLU_258527_0_0_1"/>
<organism evidence="4 5">
    <name type="scientific">Plasmodium falciparum (isolate 3D7)</name>
    <dbReference type="NCBI Taxonomy" id="36329"/>
    <lineage>
        <taxon>Eukaryota</taxon>
        <taxon>Sar</taxon>
        <taxon>Alveolata</taxon>
        <taxon>Apicomplexa</taxon>
        <taxon>Aconoidasida</taxon>
        <taxon>Haemosporida</taxon>
        <taxon>Plasmodiidae</taxon>
        <taxon>Plasmodium</taxon>
        <taxon>Plasmodium (Laverania)</taxon>
    </lineage>
</organism>
<evidence type="ECO:0000256" key="3">
    <source>
        <dbReference type="SAM" id="Phobius"/>
    </source>
</evidence>
<name>Q8I380_PLAF7</name>